<dbReference type="AlphaFoldDB" id="A0A821KY90"/>
<dbReference type="InterPro" id="IPR036397">
    <property type="entry name" value="RNaseH_sf"/>
</dbReference>
<evidence type="ECO:0000313" key="1">
    <source>
        <dbReference type="EMBL" id="CAF4743004.1"/>
    </source>
</evidence>
<proteinExistence type="predicted"/>
<name>A0A821KY90_9NEOP</name>
<dbReference type="SUPFAM" id="SSF53098">
    <property type="entry name" value="Ribonuclease H-like"/>
    <property type="match status" value="1"/>
</dbReference>
<protein>
    <recommendedName>
        <fullName evidence="3">RNase H type-1 domain-containing protein</fullName>
    </recommendedName>
</protein>
<dbReference type="EMBL" id="CAJOBZ010000001">
    <property type="protein sequence ID" value="CAF4743004.1"/>
    <property type="molecule type" value="Genomic_DNA"/>
</dbReference>
<dbReference type="GO" id="GO:0003676">
    <property type="term" value="F:nucleic acid binding"/>
    <property type="evidence" value="ECO:0007669"/>
    <property type="project" value="InterPro"/>
</dbReference>
<gene>
    <name evidence="1" type="ORF">PMACD_LOCUS150</name>
</gene>
<reference evidence="1" key="1">
    <citation type="submission" date="2021-02" db="EMBL/GenBank/DDBJ databases">
        <authorList>
            <person name="Steward A R."/>
        </authorList>
    </citation>
    <scope>NUCLEOTIDE SEQUENCE</scope>
</reference>
<dbReference type="OrthoDB" id="7436980at2759"/>
<comment type="caution">
    <text evidence="1">The sequence shown here is derived from an EMBL/GenBank/DDBJ whole genome shotgun (WGS) entry which is preliminary data.</text>
</comment>
<organism evidence="1 2">
    <name type="scientific">Pieris macdunnoughi</name>
    <dbReference type="NCBI Taxonomy" id="345717"/>
    <lineage>
        <taxon>Eukaryota</taxon>
        <taxon>Metazoa</taxon>
        <taxon>Ecdysozoa</taxon>
        <taxon>Arthropoda</taxon>
        <taxon>Hexapoda</taxon>
        <taxon>Insecta</taxon>
        <taxon>Pterygota</taxon>
        <taxon>Neoptera</taxon>
        <taxon>Endopterygota</taxon>
        <taxon>Lepidoptera</taxon>
        <taxon>Glossata</taxon>
        <taxon>Ditrysia</taxon>
        <taxon>Papilionoidea</taxon>
        <taxon>Pieridae</taxon>
        <taxon>Pierinae</taxon>
        <taxon>Pieris</taxon>
    </lineage>
</organism>
<keyword evidence="2" id="KW-1185">Reference proteome</keyword>
<dbReference type="Proteomes" id="UP000663880">
    <property type="component" value="Unassembled WGS sequence"/>
</dbReference>
<evidence type="ECO:0000313" key="2">
    <source>
        <dbReference type="Proteomes" id="UP000663880"/>
    </source>
</evidence>
<dbReference type="Gene3D" id="3.30.420.10">
    <property type="entry name" value="Ribonuclease H-like superfamily/Ribonuclease H"/>
    <property type="match status" value="1"/>
</dbReference>
<evidence type="ECO:0008006" key="3">
    <source>
        <dbReference type="Google" id="ProtNLM"/>
    </source>
</evidence>
<sequence length="175" mass="19877">MRLLSKTEMSRKGWRRPLQKRSLYLQTNNKLVILECHHAQEAITLINWVTLEWIKGHSGSLGNDAADELARRFRIFAGWPVSPSSGKAGCYIYFVHSSELPSRPLGEYHTHDRAAEVRVSQETPMGTIPLSELRTPKQPELGCQGQPSNTIKLVEVVLFKTEEMQPVPSTQWQDP</sequence>
<accession>A0A821KY90</accession>
<dbReference type="InterPro" id="IPR012337">
    <property type="entry name" value="RNaseH-like_sf"/>
</dbReference>